<evidence type="ECO:0000313" key="2">
    <source>
        <dbReference type="Proteomes" id="UP001642360"/>
    </source>
</evidence>
<sequence length="62" mass="6615">MMLFRLPTLGSQRLIKSAAIRDTEDAPIRGDSSKTPPNSTCALNLGSGDCSPFGVMFNKIGE</sequence>
<protein>
    <submittedName>
        <fullName evidence="1">Uncharacterized protein</fullName>
    </submittedName>
</protein>
<keyword evidence="2" id="KW-1185">Reference proteome</keyword>
<accession>A0ABC8RHA7</accession>
<organism evidence="1 2">
    <name type="scientific">Ilex paraguariensis</name>
    <name type="common">yerba mate</name>
    <dbReference type="NCBI Taxonomy" id="185542"/>
    <lineage>
        <taxon>Eukaryota</taxon>
        <taxon>Viridiplantae</taxon>
        <taxon>Streptophyta</taxon>
        <taxon>Embryophyta</taxon>
        <taxon>Tracheophyta</taxon>
        <taxon>Spermatophyta</taxon>
        <taxon>Magnoliopsida</taxon>
        <taxon>eudicotyledons</taxon>
        <taxon>Gunneridae</taxon>
        <taxon>Pentapetalae</taxon>
        <taxon>asterids</taxon>
        <taxon>campanulids</taxon>
        <taxon>Aquifoliales</taxon>
        <taxon>Aquifoliaceae</taxon>
        <taxon>Ilex</taxon>
    </lineage>
</organism>
<dbReference type="AlphaFoldDB" id="A0ABC8RHA7"/>
<dbReference type="Proteomes" id="UP001642360">
    <property type="component" value="Unassembled WGS sequence"/>
</dbReference>
<evidence type="ECO:0000313" key="1">
    <source>
        <dbReference type="EMBL" id="CAK9144329.1"/>
    </source>
</evidence>
<proteinExistence type="predicted"/>
<reference evidence="1 2" key="1">
    <citation type="submission" date="2024-02" db="EMBL/GenBank/DDBJ databases">
        <authorList>
            <person name="Vignale AGUSTIN F."/>
            <person name="Sosa J E."/>
            <person name="Modenutti C."/>
        </authorList>
    </citation>
    <scope>NUCLEOTIDE SEQUENCE [LARGE SCALE GENOMIC DNA]</scope>
</reference>
<gene>
    <name evidence="1" type="ORF">ILEXP_LOCUS12082</name>
</gene>
<name>A0ABC8RHA7_9AQUA</name>
<comment type="caution">
    <text evidence="1">The sequence shown here is derived from an EMBL/GenBank/DDBJ whole genome shotgun (WGS) entry which is preliminary data.</text>
</comment>
<dbReference type="EMBL" id="CAUOFW020001391">
    <property type="protein sequence ID" value="CAK9144329.1"/>
    <property type="molecule type" value="Genomic_DNA"/>
</dbReference>